<keyword evidence="2" id="KW-0812">Transmembrane</keyword>
<dbReference type="Gene3D" id="3.10.350.10">
    <property type="entry name" value="LysM domain"/>
    <property type="match status" value="1"/>
</dbReference>
<evidence type="ECO:0000313" key="4">
    <source>
        <dbReference type="EMBL" id="RZT00443.1"/>
    </source>
</evidence>
<protein>
    <submittedName>
        <fullName evidence="4">Nucleoid-associated protein YgaU</fullName>
    </submittedName>
</protein>
<accession>A0A4Q7PN18</accession>
<organism evidence="4 5">
    <name type="scientific">Cuneatibacter caecimuris</name>
    <dbReference type="NCBI Taxonomy" id="1796618"/>
    <lineage>
        <taxon>Bacteria</taxon>
        <taxon>Bacillati</taxon>
        <taxon>Bacillota</taxon>
        <taxon>Clostridia</taxon>
        <taxon>Lachnospirales</taxon>
        <taxon>Lachnospiraceae</taxon>
        <taxon>Cuneatibacter</taxon>
    </lineage>
</organism>
<dbReference type="InterPro" id="IPR036779">
    <property type="entry name" value="LysM_dom_sf"/>
</dbReference>
<evidence type="ECO:0000256" key="1">
    <source>
        <dbReference type="SAM" id="MobiDB-lite"/>
    </source>
</evidence>
<dbReference type="CDD" id="cd00118">
    <property type="entry name" value="LysM"/>
    <property type="match status" value="1"/>
</dbReference>
<feature type="domain" description="LysM" evidence="3">
    <location>
        <begin position="357"/>
        <end position="404"/>
    </location>
</feature>
<reference evidence="4 5" key="1">
    <citation type="submission" date="2019-02" db="EMBL/GenBank/DDBJ databases">
        <title>Genomic Encyclopedia of Type Strains, Phase IV (KMG-IV): sequencing the most valuable type-strain genomes for metagenomic binning, comparative biology and taxonomic classification.</title>
        <authorList>
            <person name="Goeker M."/>
        </authorList>
    </citation>
    <scope>NUCLEOTIDE SEQUENCE [LARGE SCALE GENOMIC DNA]</scope>
    <source>
        <strain evidence="4 5">DSM 29486</strain>
    </source>
</reference>
<dbReference type="Pfam" id="PF01476">
    <property type="entry name" value="LysM"/>
    <property type="match status" value="1"/>
</dbReference>
<dbReference type="InterPro" id="IPR018392">
    <property type="entry name" value="LysM"/>
</dbReference>
<evidence type="ECO:0000313" key="5">
    <source>
        <dbReference type="Proteomes" id="UP000292927"/>
    </source>
</evidence>
<dbReference type="AlphaFoldDB" id="A0A4Q7PN18"/>
<evidence type="ECO:0000259" key="3">
    <source>
        <dbReference type="PROSITE" id="PS51782"/>
    </source>
</evidence>
<dbReference type="SMART" id="SM00257">
    <property type="entry name" value="LysM"/>
    <property type="match status" value="1"/>
</dbReference>
<gene>
    <name evidence="4" type="ORF">EV209_1752</name>
</gene>
<dbReference type="EMBL" id="SGXF01000003">
    <property type="protein sequence ID" value="RZT00443.1"/>
    <property type="molecule type" value="Genomic_DNA"/>
</dbReference>
<name>A0A4Q7PN18_9FIRM</name>
<feature type="compositionally biased region" description="Basic and acidic residues" evidence="1">
    <location>
        <begin position="322"/>
        <end position="337"/>
    </location>
</feature>
<feature type="region of interest" description="Disordered" evidence="1">
    <location>
        <begin position="263"/>
        <end position="357"/>
    </location>
</feature>
<dbReference type="SUPFAM" id="SSF54106">
    <property type="entry name" value="LysM domain"/>
    <property type="match status" value="1"/>
</dbReference>
<comment type="caution">
    <text evidence="4">The sequence shown here is derived from an EMBL/GenBank/DDBJ whole genome shotgun (WGS) entry which is preliminary data.</text>
</comment>
<dbReference type="PROSITE" id="PS51782">
    <property type="entry name" value="LYSM"/>
    <property type="match status" value="1"/>
</dbReference>
<proteinExistence type="predicted"/>
<dbReference type="Proteomes" id="UP000292927">
    <property type="component" value="Unassembled WGS sequence"/>
</dbReference>
<feature type="transmembrane region" description="Helical" evidence="2">
    <location>
        <begin position="214"/>
        <end position="234"/>
    </location>
</feature>
<keyword evidence="5" id="KW-1185">Reference proteome</keyword>
<keyword evidence="2" id="KW-0472">Membrane</keyword>
<sequence length="405" mass="44728">MDKEILPKNIRQMGDRDDLYQIYLEDYAYTYIRKLRLKDGGPRVGVLVGKTEIIAGNSCQFIYGALDVKEIKIENGIISFPEDAWKKLHSEIQAFFSDYELCGWYVKGSENQVPELLKLQQAHAANFPDAGMLLFLGQEEEYSFWTGTGQNLFPVQGYYVFYERNEAMQDYMVRRSQGQSIESESRDQVTRHFRTALKERQEEKLEEGHRVNRVLYGVCAAMGVLVIGLGIAMFGNYDKLRGMEESLHQAGIEAGATAEVIHSRPVVETVPGNLSPTTDAEPSAAEESSLSQETTQGGGESGTAENKAPSGSTAVMQPWEKATVHSTERSTEKKGSDPDESGTAAVSGLPVNGEAGGFHVVEEGDTLMQISIDAYGTIRMVEEICELNGITDPDKIVAGQKLKMP</sequence>
<feature type="compositionally biased region" description="Low complexity" evidence="1">
    <location>
        <begin position="277"/>
        <end position="295"/>
    </location>
</feature>
<keyword evidence="2" id="KW-1133">Transmembrane helix</keyword>
<evidence type="ECO:0000256" key="2">
    <source>
        <dbReference type="SAM" id="Phobius"/>
    </source>
</evidence>